<accession>A0AAD5KTW1</accession>
<organism evidence="1 2">
    <name type="scientific">Daphnia sinensis</name>
    <dbReference type="NCBI Taxonomy" id="1820382"/>
    <lineage>
        <taxon>Eukaryota</taxon>
        <taxon>Metazoa</taxon>
        <taxon>Ecdysozoa</taxon>
        <taxon>Arthropoda</taxon>
        <taxon>Crustacea</taxon>
        <taxon>Branchiopoda</taxon>
        <taxon>Diplostraca</taxon>
        <taxon>Cladocera</taxon>
        <taxon>Anomopoda</taxon>
        <taxon>Daphniidae</taxon>
        <taxon>Daphnia</taxon>
        <taxon>Daphnia similis group</taxon>
    </lineage>
</organism>
<protein>
    <submittedName>
        <fullName evidence="1">Uncharacterized protein</fullName>
    </submittedName>
</protein>
<evidence type="ECO:0000313" key="1">
    <source>
        <dbReference type="EMBL" id="KAI9549686.1"/>
    </source>
</evidence>
<dbReference type="AlphaFoldDB" id="A0AAD5KTW1"/>
<keyword evidence="2" id="KW-1185">Reference proteome</keyword>
<comment type="caution">
    <text evidence="1">The sequence shown here is derived from an EMBL/GenBank/DDBJ whole genome shotgun (WGS) entry which is preliminary data.</text>
</comment>
<name>A0AAD5KTW1_9CRUS</name>
<gene>
    <name evidence="1" type="ORF">GHT06_003872</name>
</gene>
<sequence length="400" mass="45304">MGNAVSELVGLAGVEGGDYRYWSRHARFSEFSVENTAACYDHIQERYPRVATPSWLLEPEIVLYDNTDIRPDREDCVFEMDLRPAVPSVDDSEREIKRVAEGEFAGMLVCDPCLFQTRIACFLGPHETATRLVTFLRFVILRSHGAEFDEGWFEYDFFQQRKKKQLEAEDGPGHSTAVVFDRATRTVYAFDPYIGTRWAAELHSLLVKEALTALMPPGATADWSIVTYRDTCGRGGPQYIATETVQRDMACTSYCTLWLLCMARGAAEGWSGPRCCEEMERLAEDDRLSKPANSIRYNPGVYAQNTVARLVEATLAKYQHLIGYTLRGGRSEESVRALDLAMVVASLSRAETQNPEYYARLLDMIVHTPVVWDFARVHAPEPHLTRIRLLMGQLEQTDTE</sequence>
<dbReference type="Proteomes" id="UP000820818">
    <property type="component" value="Unassembled WGS sequence"/>
</dbReference>
<reference evidence="1" key="1">
    <citation type="submission" date="2022-05" db="EMBL/GenBank/DDBJ databases">
        <title>A multi-omics perspective on studying reproductive biology in Daphnia sinensis.</title>
        <authorList>
            <person name="Jia J."/>
        </authorList>
    </citation>
    <scope>NUCLEOTIDE SEQUENCE</scope>
    <source>
        <strain evidence="1">WSL</strain>
    </source>
</reference>
<dbReference type="EMBL" id="WJBH02000290">
    <property type="protein sequence ID" value="KAI9549686.1"/>
    <property type="molecule type" value="Genomic_DNA"/>
</dbReference>
<evidence type="ECO:0000313" key="2">
    <source>
        <dbReference type="Proteomes" id="UP000820818"/>
    </source>
</evidence>
<proteinExistence type="predicted"/>